<dbReference type="InterPro" id="IPR039374">
    <property type="entry name" value="SIP_fam"/>
</dbReference>
<evidence type="ECO:0000256" key="1">
    <source>
        <dbReference type="ARBA" id="ARBA00035644"/>
    </source>
</evidence>
<sequence>MQQNEQNSPLEQNPQPDQDREPKKAYRVRHPLKLRKASVQQIEELGPNMRRIVLTGPDFADFTSASFDDHVKVFFPDAQSRQLVLPQLEGQGIAVSDGPKPIMRDYTPRYFDNQKNSLTIDFALHEAGPASDWARQAKVGDELGIGGPRGSMIIPMDFDGYVLIGDETALPAIGRRLEELPRDSQVLVIAEVDCQQDQLNWECPADTEIMWVQRMGQPMGQADLFLQAFKHAPFPEKEFHTWIAAETNVARQLRKTLIEDYDVNKKYIKAAGYWQLGQSDSHQVLEDE</sequence>
<evidence type="ECO:0000256" key="2">
    <source>
        <dbReference type="SAM" id="MobiDB-lite"/>
    </source>
</evidence>
<dbReference type="STRING" id="1120977.GCA_000619845_01204"/>
<dbReference type="Gene3D" id="2.40.30.10">
    <property type="entry name" value="Translation factors"/>
    <property type="match status" value="1"/>
</dbReference>
<dbReference type="PANTHER" id="PTHR30157:SF0">
    <property type="entry name" value="NADPH-DEPENDENT FERRIC-CHELATE REDUCTASE"/>
    <property type="match status" value="1"/>
</dbReference>
<evidence type="ECO:0000313" key="4">
    <source>
        <dbReference type="EMBL" id="TEU25379.1"/>
    </source>
</evidence>
<dbReference type="Proteomes" id="UP000297834">
    <property type="component" value="Unassembled WGS sequence"/>
</dbReference>
<dbReference type="Pfam" id="PF04954">
    <property type="entry name" value="SIP"/>
    <property type="match status" value="1"/>
</dbReference>
<gene>
    <name evidence="4" type="ORF">E2B99_09870</name>
</gene>
<dbReference type="Gene3D" id="3.40.50.80">
    <property type="entry name" value="Nucleotide-binding domain of ferredoxin-NADP reductase (FNR) module"/>
    <property type="match status" value="1"/>
</dbReference>
<dbReference type="SUPFAM" id="SSF63380">
    <property type="entry name" value="Riboflavin synthase domain-like"/>
    <property type="match status" value="1"/>
</dbReference>
<dbReference type="EMBL" id="SNTY01000038">
    <property type="protein sequence ID" value="TEU25379.1"/>
    <property type="molecule type" value="Genomic_DNA"/>
</dbReference>
<dbReference type="InterPro" id="IPR039261">
    <property type="entry name" value="FNR_nucleotide-bd"/>
</dbReference>
<dbReference type="InterPro" id="IPR007037">
    <property type="entry name" value="SIP_rossman_dom"/>
</dbReference>
<dbReference type="AlphaFoldDB" id="A0A4Y7XB02"/>
<dbReference type="RefSeq" id="WP_134244806.1">
    <property type="nucleotide sequence ID" value="NZ_SNTY01000038.1"/>
</dbReference>
<comment type="similarity">
    <text evidence="1">Belongs to the SIP oxidoreductase family.</text>
</comment>
<evidence type="ECO:0000313" key="5">
    <source>
        <dbReference type="Proteomes" id="UP000297834"/>
    </source>
</evidence>
<reference evidence="4 5" key="1">
    <citation type="submission" date="2019-03" db="EMBL/GenBank/DDBJ databases">
        <title>Alkanindiges illinoisensis: a potential pathogenic isolated from ascites of a gastric cancer patient with abdominal metastasis.</title>
        <authorList>
            <person name="Hu X."/>
            <person name="Yang B."/>
            <person name="Yan X."/>
            <person name="Lin L."/>
            <person name="Zhao H."/>
            <person name="Zhou F."/>
            <person name="Su B."/>
            <person name="Chen J."/>
            <person name="Rui Y."/>
            <person name="Wang Q."/>
            <person name="Zheng L."/>
        </authorList>
    </citation>
    <scope>NUCLEOTIDE SEQUENCE [LARGE SCALE GENOMIC DNA]</scope>
    <source>
        <strain evidence="4 5">NFYY 23406</strain>
    </source>
</reference>
<dbReference type="Pfam" id="PF08021">
    <property type="entry name" value="FAD_binding_9"/>
    <property type="match status" value="1"/>
</dbReference>
<dbReference type="InterPro" id="IPR013113">
    <property type="entry name" value="SIP_FAD-bd"/>
</dbReference>
<feature type="compositionally biased region" description="Polar residues" evidence="2">
    <location>
        <begin position="1"/>
        <end position="16"/>
    </location>
</feature>
<name>A0A4Y7XB02_9GAMM</name>
<dbReference type="InterPro" id="IPR017938">
    <property type="entry name" value="Riboflavin_synthase-like_b-brl"/>
</dbReference>
<dbReference type="FunFam" id="2.40.30.10:FF:000055">
    <property type="entry name" value="Siderophore-interacting family protein"/>
    <property type="match status" value="1"/>
</dbReference>
<accession>A0A4Y7XB02</accession>
<keyword evidence="5" id="KW-1185">Reference proteome</keyword>
<dbReference type="PANTHER" id="PTHR30157">
    <property type="entry name" value="FERRIC REDUCTASE, NADPH-DEPENDENT"/>
    <property type="match status" value="1"/>
</dbReference>
<dbReference type="InterPro" id="IPR017927">
    <property type="entry name" value="FAD-bd_FR_type"/>
</dbReference>
<dbReference type="GO" id="GO:0016491">
    <property type="term" value="F:oxidoreductase activity"/>
    <property type="evidence" value="ECO:0007669"/>
    <property type="project" value="InterPro"/>
</dbReference>
<comment type="caution">
    <text evidence="4">The sequence shown here is derived from an EMBL/GenBank/DDBJ whole genome shotgun (WGS) entry which is preliminary data.</text>
</comment>
<evidence type="ECO:0000259" key="3">
    <source>
        <dbReference type="PROSITE" id="PS51384"/>
    </source>
</evidence>
<dbReference type="PROSITE" id="PS51384">
    <property type="entry name" value="FAD_FR"/>
    <property type="match status" value="1"/>
</dbReference>
<organism evidence="4 5">
    <name type="scientific">Alkanindiges illinoisensis</name>
    <dbReference type="NCBI Taxonomy" id="197183"/>
    <lineage>
        <taxon>Bacteria</taxon>
        <taxon>Pseudomonadati</taxon>
        <taxon>Pseudomonadota</taxon>
        <taxon>Gammaproteobacteria</taxon>
        <taxon>Moraxellales</taxon>
        <taxon>Moraxellaceae</taxon>
        <taxon>Alkanindiges</taxon>
    </lineage>
</organism>
<feature type="region of interest" description="Disordered" evidence="2">
    <location>
        <begin position="1"/>
        <end position="28"/>
    </location>
</feature>
<feature type="domain" description="FAD-binding FR-type" evidence="3">
    <location>
        <begin position="32"/>
        <end position="155"/>
    </location>
</feature>
<protein>
    <submittedName>
        <fullName evidence="4">Siderophore-interacting protein</fullName>
    </submittedName>
</protein>
<dbReference type="CDD" id="cd06193">
    <property type="entry name" value="siderophore_interacting"/>
    <property type="match status" value="1"/>
</dbReference>
<dbReference type="OrthoDB" id="9814826at2"/>
<proteinExistence type="inferred from homology"/>